<evidence type="ECO:0000256" key="5">
    <source>
        <dbReference type="ARBA" id="ARBA00022801"/>
    </source>
</evidence>
<keyword evidence="5 10" id="KW-0378">Hydrolase</keyword>
<organism evidence="12 13">
    <name type="scientific">Thalassoglobus neptunius</name>
    <dbReference type="NCBI Taxonomy" id="1938619"/>
    <lineage>
        <taxon>Bacteria</taxon>
        <taxon>Pseudomonadati</taxon>
        <taxon>Planctomycetota</taxon>
        <taxon>Planctomycetia</taxon>
        <taxon>Planctomycetales</taxon>
        <taxon>Planctomycetaceae</taxon>
        <taxon>Thalassoglobus</taxon>
    </lineage>
</organism>
<evidence type="ECO:0000313" key="12">
    <source>
        <dbReference type="EMBL" id="TWT40730.1"/>
    </source>
</evidence>
<reference evidence="12 13" key="1">
    <citation type="submission" date="2019-02" db="EMBL/GenBank/DDBJ databases">
        <title>Deep-cultivation of Planctomycetes and their phenomic and genomic characterization uncovers novel biology.</title>
        <authorList>
            <person name="Wiegand S."/>
            <person name="Jogler M."/>
            <person name="Boedeker C."/>
            <person name="Pinto D."/>
            <person name="Vollmers J."/>
            <person name="Rivas-Marin E."/>
            <person name="Kohn T."/>
            <person name="Peeters S.H."/>
            <person name="Heuer A."/>
            <person name="Rast P."/>
            <person name="Oberbeckmann S."/>
            <person name="Bunk B."/>
            <person name="Jeske O."/>
            <person name="Meyerdierks A."/>
            <person name="Storesund J.E."/>
            <person name="Kallscheuer N."/>
            <person name="Luecker S."/>
            <person name="Lage O.M."/>
            <person name="Pohl T."/>
            <person name="Merkel B.J."/>
            <person name="Hornburger P."/>
            <person name="Mueller R.-W."/>
            <person name="Bruemmer F."/>
            <person name="Labrenz M."/>
            <person name="Spormann A.M."/>
            <person name="Op Den Camp H."/>
            <person name="Overmann J."/>
            <person name="Amann R."/>
            <person name="Jetten M.S.M."/>
            <person name="Mascher T."/>
            <person name="Medema M.H."/>
            <person name="Devos D.P."/>
            <person name="Kaster A.-K."/>
            <person name="Ovreas L."/>
            <person name="Rohde M."/>
            <person name="Galperin M.Y."/>
            <person name="Jogler C."/>
        </authorList>
    </citation>
    <scope>NUCLEOTIDE SEQUENCE [LARGE SCALE GENOMIC DNA]</scope>
    <source>
        <strain evidence="12 13">KOR42</strain>
    </source>
</reference>
<feature type="binding site" evidence="10">
    <location>
        <begin position="157"/>
        <end position="160"/>
    </location>
    <ligand>
        <name>substrate</name>
    </ligand>
</feature>
<keyword evidence="7 10" id="KW-0546">Nucleotide metabolism</keyword>
<accession>A0A5C5VRD5</accession>
<dbReference type="GO" id="GO:0000166">
    <property type="term" value="F:nucleotide binding"/>
    <property type="evidence" value="ECO:0007669"/>
    <property type="project" value="UniProtKB-KW"/>
</dbReference>
<feature type="binding site" evidence="10">
    <location>
        <position position="74"/>
    </location>
    <ligand>
        <name>substrate</name>
    </ligand>
</feature>
<dbReference type="GO" id="GO:0046872">
    <property type="term" value="F:metal ion binding"/>
    <property type="evidence" value="ECO:0007669"/>
    <property type="project" value="UniProtKB-KW"/>
</dbReference>
<dbReference type="GO" id="GO:0036222">
    <property type="term" value="F:XTP diphosphatase activity"/>
    <property type="evidence" value="ECO:0007669"/>
    <property type="project" value="UniProtKB-UniRule"/>
</dbReference>
<dbReference type="InterPro" id="IPR029001">
    <property type="entry name" value="ITPase-like_fam"/>
</dbReference>
<keyword evidence="4 10" id="KW-0547">Nucleotide-binding</keyword>
<dbReference type="GO" id="GO:0036220">
    <property type="term" value="F:ITP diphosphatase activity"/>
    <property type="evidence" value="ECO:0007669"/>
    <property type="project" value="UniProtKB-UniRule"/>
</dbReference>
<dbReference type="RefSeq" id="WP_146512189.1">
    <property type="nucleotide sequence ID" value="NZ_SIHI01000048.1"/>
</dbReference>
<evidence type="ECO:0000256" key="6">
    <source>
        <dbReference type="ARBA" id="ARBA00022842"/>
    </source>
</evidence>
<dbReference type="GO" id="GO:0009146">
    <property type="term" value="P:purine nucleoside triphosphate catabolic process"/>
    <property type="evidence" value="ECO:0007669"/>
    <property type="project" value="UniProtKB-UniRule"/>
</dbReference>
<comment type="cofactor">
    <cofactor evidence="10">
        <name>Mg(2+)</name>
        <dbReference type="ChEBI" id="CHEBI:18420"/>
    </cofactor>
    <text evidence="10">Binds 1 Mg(2+) ion per subunit.</text>
</comment>
<dbReference type="AlphaFoldDB" id="A0A5C5VRD5"/>
<comment type="caution">
    <text evidence="10">Lacks conserved residue(s) required for the propagation of feature annotation.</text>
</comment>
<dbReference type="InterPro" id="IPR002637">
    <property type="entry name" value="RdgB/HAM1"/>
</dbReference>
<dbReference type="HAMAP" id="MF_01405">
    <property type="entry name" value="Non_canon_purine_NTPase"/>
    <property type="match status" value="1"/>
</dbReference>
<dbReference type="PANTHER" id="PTHR11067:SF9">
    <property type="entry name" value="INOSINE TRIPHOSPHATE PYROPHOSPHATASE"/>
    <property type="match status" value="1"/>
</dbReference>
<name>A0A5C5VRD5_9PLAN</name>
<keyword evidence="13" id="KW-1185">Reference proteome</keyword>
<feature type="binding site" evidence="10">
    <location>
        <position position="73"/>
    </location>
    <ligand>
        <name>Mg(2+)</name>
        <dbReference type="ChEBI" id="CHEBI:18420"/>
    </ligand>
</feature>
<dbReference type="PANTHER" id="PTHR11067">
    <property type="entry name" value="INOSINE TRIPHOSPHATE PYROPHOSPHATASE/HAM1 PROTEIN"/>
    <property type="match status" value="1"/>
</dbReference>
<dbReference type="Pfam" id="PF01725">
    <property type="entry name" value="Ham1p_like"/>
    <property type="match status" value="1"/>
</dbReference>
<evidence type="ECO:0000313" key="13">
    <source>
        <dbReference type="Proteomes" id="UP000317243"/>
    </source>
</evidence>
<dbReference type="Gene3D" id="3.90.950.10">
    <property type="match status" value="1"/>
</dbReference>
<sequence length="204" mass="22570">MTQLPTVVLASRNAKKIGEMRDLLEPYGIPLVSVSEFEDVSEVMEDGDTFQSNAEKKAREVAQATSHWAIGEDSGLRVDALNGAPGVYSARYSGPDATDELNNEKLMVELKGVTDDQRGAEYVCHVAVADPSGTVRLNIEALCRGRIAHEAHGSNGFGYDPYFQIREYHRTFGELPPIIKRQLSHRARAFNQLLPKLVRILSES</sequence>
<dbReference type="NCBIfam" id="TIGR00042">
    <property type="entry name" value="RdgB/HAM1 family non-canonical purine NTP pyrophosphatase"/>
    <property type="match status" value="1"/>
</dbReference>
<dbReference type="Proteomes" id="UP000317243">
    <property type="component" value="Unassembled WGS sequence"/>
</dbReference>
<dbReference type="GO" id="GO:0005829">
    <property type="term" value="C:cytosol"/>
    <property type="evidence" value="ECO:0007669"/>
    <property type="project" value="TreeGrafter"/>
</dbReference>
<feature type="binding site" evidence="10">
    <location>
        <begin position="11"/>
        <end position="16"/>
    </location>
    <ligand>
        <name>substrate</name>
    </ligand>
</feature>
<comment type="subunit">
    <text evidence="2 10">Homodimer.</text>
</comment>
<dbReference type="GO" id="GO:0009117">
    <property type="term" value="P:nucleotide metabolic process"/>
    <property type="evidence" value="ECO:0007669"/>
    <property type="project" value="UniProtKB-KW"/>
</dbReference>
<evidence type="ECO:0000256" key="3">
    <source>
        <dbReference type="ARBA" id="ARBA00022723"/>
    </source>
</evidence>
<feature type="active site" description="Proton acceptor" evidence="10">
    <location>
        <position position="73"/>
    </location>
</feature>
<comment type="function">
    <text evidence="10">Pyrophosphatase that catalyzes the hydrolysis of nucleoside triphosphates to their monophosphate derivatives, with a high preference for the non-canonical purine nucleotides XTP (xanthosine triphosphate), dITP (deoxyinosine triphosphate) and ITP. Seems to function as a house-cleaning enzyme that removes non-canonical purine nucleotides from the nucleotide pool, thus preventing their incorporation into DNA/RNA and avoiding chromosomal lesions.</text>
</comment>
<keyword evidence="6 10" id="KW-0460">Magnesium</keyword>
<gene>
    <name evidence="12" type="ORF">KOR42_48730</name>
</gene>
<dbReference type="EMBL" id="SIHI01000048">
    <property type="protein sequence ID" value="TWT40730.1"/>
    <property type="molecule type" value="Genomic_DNA"/>
</dbReference>
<evidence type="ECO:0000256" key="1">
    <source>
        <dbReference type="ARBA" id="ARBA00008023"/>
    </source>
</evidence>
<comment type="catalytic activity">
    <reaction evidence="10">
        <text>ITP + H2O = IMP + diphosphate + H(+)</text>
        <dbReference type="Rhea" id="RHEA:29399"/>
        <dbReference type="ChEBI" id="CHEBI:15377"/>
        <dbReference type="ChEBI" id="CHEBI:15378"/>
        <dbReference type="ChEBI" id="CHEBI:33019"/>
        <dbReference type="ChEBI" id="CHEBI:58053"/>
        <dbReference type="ChEBI" id="CHEBI:61402"/>
        <dbReference type="EC" id="3.6.1.66"/>
    </reaction>
</comment>
<comment type="catalytic activity">
    <reaction evidence="9 10">
        <text>XTP + H2O = XMP + diphosphate + H(+)</text>
        <dbReference type="Rhea" id="RHEA:28610"/>
        <dbReference type="ChEBI" id="CHEBI:15377"/>
        <dbReference type="ChEBI" id="CHEBI:15378"/>
        <dbReference type="ChEBI" id="CHEBI:33019"/>
        <dbReference type="ChEBI" id="CHEBI:57464"/>
        <dbReference type="ChEBI" id="CHEBI:61314"/>
        <dbReference type="EC" id="3.6.1.66"/>
    </reaction>
</comment>
<evidence type="ECO:0000256" key="11">
    <source>
        <dbReference type="RuleBase" id="RU003781"/>
    </source>
</evidence>
<evidence type="ECO:0000256" key="4">
    <source>
        <dbReference type="ARBA" id="ARBA00022741"/>
    </source>
</evidence>
<keyword evidence="3 10" id="KW-0479">Metal-binding</keyword>
<dbReference type="FunFam" id="3.90.950.10:FF:000001">
    <property type="entry name" value="dITP/XTP pyrophosphatase"/>
    <property type="match status" value="1"/>
</dbReference>
<dbReference type="SUPFAM" id="SSF52972">
    <property type="entry name" value="ITPase-like"/>
    <property type="match status" value="1"/>
</dbReference>
<dbReference type="InterPro" id="IPR020922">
    <property type="entry name" value="dITP/XTP_pyrophosphatase"/>
</dbReference>
<proteinExistence type="inferred from homology"/>
<evidence type="ECO:0000256" key="8">
    <source>
        <dbReference type="ARBA" id="ARBA00051875"/>
    </source>
</evidence>
<comment type="caution">
    <text evidence="12">The sequence shown here is derived from an EMBL/GenBank/DDBJ whole genome shotgun (WGS) entry which is preliminary data.</text>
</comment>
<evidence type="ECO:0000256" key="7">
    <source>
        <dbReference type="ARBA" id="ARBA00023080"/>
    </source>
</evidence>
<feature type="binding site" evidence="10">
    <location>
        <begin position="185"/>
        <end position="186"/>
    </location>
    <ligand>
        <name>substrate</name>
    </ligand>
</feature>
<comment type="similarity">
    <text evidence="1 10 11">Belongs to the HAM1 NTPase family.</text>
</comment>
<dbReference type="EC" id="3.6.1.66" evidence="10"/>
<dbReference type="GO" id="GO:0035870">
    <property type="term" value="F:dITP diphosphatase activity"/>
    <property type="evidence" value="ECO:0007669"/>
    <property type="project" value="UniProtKB-UniRule"/>
</dbReference>
<evidence type="ECO:0000256" key="10">
    <source>
        <dbReference type="HAMAP-Rule" id="MF_01405"/>
    </source>
</evidence>
<feature type="binding site" evidence="10">
    <location>
        <position position="180"/>
    </location>
    <ligand>
        <name>substrate</name>
    </ligand>
</feature>
<dbReference type="GO" id="GO:0017111">
    <property type="term" value="F:ribonucleoside triphosphate phosphatase activity"/>
    <property type="evidence" value="ECO:0007669"/>
    <property type="project" value="InterPro"/>
</dbReference>
<dbReference type="CDD" id="cd00515">
    <property type="entry name" value="HAM1"/>
    <property type="match status" value="1"/>
</dbReference>
<comment type="catalytic activity">
    <reaction evidence="8 10">
        <text>dITP + H2O = dIMP + diphosphate + H(+)</text>
        <dbReference type="Rhea" id="RHEA:28342"/>
        <dbReference type="ChEBI" id="CHEBI:15377"/>
        <dbReference type="ChEBI" id="CHEBI:15378"/>
        <dbReference type="ChEBI" id="CHEBI:33019"/>
        <dbReference type="ChEBI" id="CHEBI:61194"/>
        <dbReference type="ChEBI" id="CHEBI:61382"/>
        <dbReference type="EC" id="3.6.1.66"/>
    </reaction>
</comment>
<dbReference type="OrthoDB" id="9807456at2"/>
<evidence type="ECO:0000256" key="2">
    <source>
        <dbReference type="ARBA" id="ARBA00011738"/>
    </source>
</evidence>
<protein>
    <recommendedName>
        <fullName evidence="10">dITP/XTP pyrophosphatase</fullName>
        <ecNumber evidence="10">3.6.1.66</ecNumber>
    </recommendedName>
    <alternativeName>
        <fullName evidence="10">Non-canonical purine NTP pyrophosphatase</fullName>
    </alternativeName>
    <alternativeName>
        <fullName evidence="10">Non-standard purine NTP pyrophosphatase</fullName>
    </alternativeName>
    <alternativeName>
        <fullName evidence="10">Nucleoside-triphosphate diphosphatase</fullName>
    </alternativeName>
    <alternativeName>
        <fullName evidence="10">Nucleoside-triphosphate pyrophosphatase</fullName>
        <shortName evidence="10">NTPase</shortName>
    </alternativeName>
</protein>
<evidence type="ECO:0000256" key="9">
    <source>
        <dbReference type="ARBA" id="ARBA00052017"/>
    </source>
</evidence>